<evidence type="ECO:0000313" key="9">
    <source>
        <dbReference type="EMBL" id="KAK8043459.1"/>
    </source>
</evidence>
<organism evidence="9 10">
    <name type="scientific">Apiospora rasikravindrae</name>
    <dbReference type="NCBI Taxonomy" id="990691"/>
    <lineage>
        <taxon>Eukaryota</taxon>
        <taxon>Fungi</taxon>
        <taxon>Dikarya</taxon>
        <taxon>Ascomycota</taxon>
        <taxon>Pezizomycotina</taxon>
        <taxon>Sordariomycetes</taxon>
        <taxon>Xylariomycetidae</taxon>
        <taxon>Amphisphaeriales</taxon>
        <taxon>Apiosporaceae</taxon>
        <taxon>Apiospora</taxon>
    </lineage>
</organism>
<proteinExistence type="inferred from homology"/>
<comment type="caution">
    <text evidence="9">The sequence shown here is derived from an EMBL/GenBank/DDBJ whole genome shotgun (WGS) entry which is preliminary data.</text>
</comment>
<sequence length="263" mass="29183">MFLQVFSVQRHTRDLIYTGLVATFLIYFPSIPLSAIFTAPRVGHSWDELVTNGSPQKLVYWGIVQGSLATVLDIYILILPLPILSKLQLPLRKRLQLAAVFATAILGVLSSIVALYFRVEELHTADLTWNQAGLGMAVVIENNVAIIVASMPAFASFMRNNVLQSQVFKSLQSRLYKGQIKPSGQSLRDRLQGRKVETFGSPRHRVPDHCESANTAPKASQPALSPNFQLERCGSEHEDRCINRTTEIMQRSHGAGDLASDQV</sequence>
<protein>
    <recommendedName>
        <fullName evidence="8">Rhodopsin domain-containing protein</fullName>
    </recommendedName>
</protein>
<dbReference type="InterPro" id="IPR052337">
    <property type="entry name" value="SAT4-like"/>
</dbReference>
<evidence type="ECO:0000256" key="1">
    <source>
        <dbReference type="ARBA" id="ARBA00004141"/>
    </source>
</evidence>
<dbReference type="PANTHER" id="PTHR33048:SF47">
    <property type="entry name" value="INTEGRAL MEMBRANE PROTEIN-RELATED"/>
    <property type="match status" value="1"/>
</dbReference>
<evidence type="ECO:0000256" key="7">
    <source>
        <dbReference type="SAM" id="Phobius"/>
    </source>
</evidence>
<evidence type="ECO:0000256" key="2">
    <source>
        <dbReference type="ARBA" id="ARBA00022692"/>
    </source>
</evidence>
<evidence type="ECO:0000256" key="6">
    <source>
        <dbReference type="SAM" id="MobiDB-lite"/>
    </source>
</evidence>
<feature type="region of interest" description="Disordered" evidence="6">
    <location>
        <begin position="200"/>
        <end position="225"/>
    </location>
</feature>
<dbReference type="InterPro" id="IPR049326">
    <property type="entry name" value="Rhodopsin_dom_fungi"/>
</dbReference>
<evidence type="ECO:0000256" key="4">
    <source>
        <dbReference type="ARBA" id="ARBA00023136"/>
    </source>
</evidence>
<feature type="transmembrane region" description="Helical" evidence="7">
    <location>
        <begin position="95"/>
        <end position="117"/>
    </location>
</feature>
<feature type="transmembrane region" description="Helical" evidence="7">
    <location>
        <begin position="58"/>
        <end position="83"/>
    </location>
</feature>
<comment type="similarity">
    <text evidence="5">Belongs to the SAT4 family.</text>
</comment>
<name>A0ABR1TCE9_9PEZI</name>
<evidence type="ECO:0000313" key="10">
    <source>
        <dbReference type="Proteomes" id="UP001444661"/>
    </source>
</evidence>
<keyword evidence="2 7" id="KW-0812">Transmembrane</keyword>
<evidence type="ECO:0000256" key="5">
    <source>
        <dbReference type="ARBA" id="ARBA00038359"/>
    </source>
</evidence>
<feature type="domain" description="Rhodopsin" evidence="8">
    <location>
        <begin position="1"/>
        <end position="159"/>
    </location>
</feature>
<keyword evidence="10" id="KW-1185">Reference proteome</keyword>
<evidence type="ECO:0000259" key="8">
    <source>
        <dbReference type="Pfam" id="PF20684"/>
    </source>
</evidence>
<keyword evidence="4 7" id="KW-0472">Membrane</keyword>
<dbReference type="Pfam" id="PF20684">
    <property type="entry name" value="Fung_rhodopsin"/>
    <property type="match status" value="1"/>
</dbReference>
<comment type="subcellular location">
    <subcellularLocation>
        <location evidence="1">Membrane</location>
        <topology evidence="1">Multi-pass membrane protein</topology>
    </subcellularLocation>
</comment>
<reference evidence="9 10" key="1">
    <citation type="submission" date="2023-01" db="EMBL/GenBank/DDBJ databases">
        <title>Analysis of 21 Apiospora genomes using comparative genomics revels a genus with tremendous synthesis potential of carbohydrate active enzymes and secondary metabolites.</title>
        <authorList>
            <person name="Sorensen T."/>
        </authorList>
    </citation>
    <scope>NUCLEOTIDE SEQUENCE [LARGE SCALE GENOMIC DNA]</scope>
    <source>
        <strain evidence="9 10">CBS 33761</strain>
    </source>
</reference>
<gene>
    <name evidence="9" type="ORF">PG993_005889</name>
</gene>
<feature type="compositionally biased region" description="Polar residues" evidence="6">
    <location>
        <begin position="212"/>
        <end position="225"/>
    </location>
</feature>
<dbReference type="EMBL" id="JAQQWK010000004">
    <property type="protein sequence ID" value="KAK8043459.1"/>
    <property type="molecule type" value="Genomic_DNA"/>
</dbReference>
<evidence type="ECO:0000256" key="3">
    <source>
        <dbReference type="ARBA" id="ARBA00022989"/>
    </source>
</evidence>
<dbReference type="Proteomes" id="UP001444661">
    <property type="component" value="Unassembled WGS sequence"/>
</dbReference>
<feature type="transmembrane region" description="Helical" evidence="7">
    <location>
        <begin position="15"/>
        <end position="38"/>
    </location>
</feature>
<dbReference type="PANTHER" id="PTHR33048">
    <property type="entry name" value="PTH11-LIKE INTEGRAL MEMBRANE PROTEIN (AFU_ORTHOLOGUE AFUA_5G11245)"/>
    <property type="match status" value="1"/>
</dbReference>
<feature type="transmembrane region" description="Helical" evidence="7">
    <location>
        <begin position="129"/>
        <end position="149"/>
    </location>
</feature>
<keyword evidence="3 7" id="KW-1133">Transmembrane helix</keyword>
<accession>A0ABR1TCE9</accession>